<dbReference type="Pfam" id="PF13855">
    <property type="entry name" value="LRR_8"/>
    <property type="match status" value="2"/>
</dbReference>
<dbReference type="SMART" id="SM00577">
    <property type="entry name" value="CPDc"/>
    <property type="match status" value="1"/>
</dbReference>
<reference evidence="6" key="1">
    <citation type="submission" date="2021-02" db="EMBL/GenBank/DDBJ databases">
        <authorList>
            <person name="Nowell W R."/>
        </authorList>
    </citation>
    <scope>NUCLEOTIDE SEQUENCE</scope>
</reference>
<protein>
    <recommendedName>
        <fullName evidence="8">Protein-serine/threonine phosphatase</fullName>
    </recommendedName>
</protein>
<dbReference type="CDD" id="cd11288">
    <property type="entry name" value="gelsolin_S5_like"/>
    <property type="match status" value="1"/>
</dbReference>
<dbReference type="Gene3D" id="3.40.50.1000">
    <property type="entry name" value="HAD superfamily/HAD-like"/>
    <property type="match status" value="1"/>
</dbReference>
<dbReference type="OrthoDB" id="10006813at2759"/>
<feature type="compositionally biased region" description="Acidic residues" evidence="3">
    <location>
        <begin position="2068"/>
        <end position="2077"/>
    </location>
</feature>
<dbReference type="SUPFAM" id="SSF52113">
    <property type="entry name" value="BRCT domain"/>
    <property type="match status" value="1"/>
</dbReference>
<dbReference type="Pfam" id="PF00626">
    <property type="entry name" value="Gelsolin"/>
    <property type="match status" value="4"/>
</dbReference>
<feature type="compositionally biased region" description="Low complexity" evidence="3">
    <location>
        <begin position="2019"/>
        <end position="2035"/>
    </location>
</feature>
<dbReference type="GO" id="GO:0030239">
    <property type="term" value="P:myofibril assembly"/>
    <property type="evidence" value="ECO:0007669"/>
    <property type="project" value="TreeGrafter"/>
</dbReference>
<keyword evidence="1" id="KW-0433">Leucine-rich repeat</keyword>
<feature type="compositionally biased region" description="Polar residues" evidence="3">
    <location>
        <begin position="2008"/>
        <end position="2018"/>
    </location>
</feature>
<dbReference type="EMBL" id="CAJNOJ010000014">
    <property type="protein sequence ID" value="CAF0810411.1"/>
    <property type="molecule type" value="Genomic_DNA"/>
</dbReference>
<dbReference type="InterPro" id="IPR007122">
    <property type="entry name" value="Villin/Gelsolin"/>
</dbReference>
<dbReference type="PROSITE" id="PS50172">
    <property type="entry name" value="BRCT"/>
    <property type="match status" value="1"/>
</dbReference>
<evidence type="ECO:0000259" key="5">
    <source>
        <dbReference type="PROSITE" id="PS50969"/>
    </source>
</evidence>
<keyword evidence="2" id="KW-0677">Repeat</keyword>
<dbReference type="Gene3D" id="3.40.50.10190">
    <property type="entry name" value="BRCT domain"/>
    <property type="match status" value="1"/>
</dbReference>
<gene>
    <name evidence="6" type="ORF">EDS130_LOCUS5323</name>
</gene>
<dbReference type="GO" id="GO:0008154">
    <property type="term" value="P:actin polymerization or depolymerization"/>
    <property type="evidence" value="ECO:0007669"/>
    <property type="project" value="TreeGrafter"/>
</dbReference>
<feature type="region of interest" description="Disordered" evidence="3">
    <location>
        <begin position="1674"/>
        <end position="1728"/>
    </location>
</feature>
<feature type="region of interest" description="Disordered" evidence="3">
    <location>
        <begin position="1903"/>
        <end position="1974"/>
    </location>
</feature>
<dbReference type="Pfam" id="PF00533">
    <property type="entry name" value="BRCT"/>
    <property type="match status" value="1"/>
</dbReference>
<dbReference type="PANTHER" id="PTHR11977">
    <property type="entry name" value="VILLIN"/>
    <property type="match status" value="1"/>
</dbReference>
<dbReference type="SUPFAM" id="SSF55753">
    <property type="entry name" value="Actin depolymerizing proteins"/>
    <property type="match status" value="6"/>
</dbReference>
<evidence type="ECO:0000256" key="3">
    <source>
        <dbReference type="SAM" id="MobiDB-lite"/>
    </source>
</evidence>
<feature type="compositionally biased region" description="Basic and acidic residues" evidence="3">
    <location>
        <begin position="1703"/>
        <end position="1716"/>
    </location>
</feature>
<evidence type="ECO:0000313" key="6">
    <source>
        <dbReference type="EMBL" id="CAF0810411.1"/>
    </source>
</evidence>
<dbReference type="PRINTS" id="PR00597">
    <property type="entry name" value="GELSOLIN"/>
</dbReference>
<feature type="domain" description="BRCT" evidence="4">
    <location>
        <begin position="1784"/>
        <end position="1881"/>
    </location>
</feature>
<dbReference type="CDD" id="cd11290">
    <property type="entry name" value="gelsolin_S1_like"/>
    <property type="match status" value="1"/>
</dbReference>
<dbReference type="GO" id="GO:0005634">
    <property type="term" value="C:nucleus"/>
    <property type="evidence" value="ECO:0007669"/>
    <property type="project" value="InterPro"/>
</dbReference>
<dbReference type="InterPro" id="IPR004274">
    <property type="entry name" value="FCP1_dom"/>
</dbReference>
<evidence type="ECO:0000256" key="2">
    <source>
        <dbReference type="ARBA" id="ARBA00022737"/>
    </source>
</evidence>
<dbReference type="SUPFAM" id="SSF52058">
    <property type="entry name" value="L domain-like"/>
    <property type="match status" value="2"/>
</dbReference>
<dbReference type="PROSITE" id="PS51450">
    <property type="entry name" value="LRR"/>
    <property type="match status" value="2"/>
</dbReference>
<name>A0A813TCS7_ADIRI</name>
<dbReference type="GO" id="GO:0005737">
    <property type="term" value="C:cytoplasm"/>
    <property type="evidence" value="ECO:0007669"/>
    <property type="project" value="TreeGrafter"/>
</dbReference>
<organism evidence="6 7">
    <name type="scientific">Adineta ricciae</name>
    <name type="common">Rotifer</name>
    <dbReference type="NCBI Taxonomy" id="249248"/>
    <lineage>
        <taxon>Eukaryota</taxon>
        <taxon>Metazoa</taxon>
        <taxon>Spiralia</taxon>
        <taxon>Gnathifera</taxon>
        <taxon>Rotifera</taxon>
        <taxon>Eurotatoria</taxon>
        <taxon>Bdelloidea</taxon>
        <taxon>Adinetida</taxon>
        <taxon>Adinetidae</taxon>
        <taxon>Adineta</taxon>
    </lineage>
</organism>
<evidence type="ECO:0008006" key="8">
    <source>
        <dbReference type="Google" id="ProtNLM"/>
    </source>
</evidence>
<feature type="compositionally biased region" description="Low complexity" evidence="3">
    <location>
        <begin position="1929"/>
        <end position="1939"/>
    </location>
</feature>
<feature type="compositionally biased region" description="Polar residues" evidence="3">
    <location>
        <begin position="1718"/>
        <end position="1728"/>
    </location>
</feature>
<feature type="domain" description="FCP1 homology" evidence="5">
    <location>
        <begin position="1470"/>
        <end position="1635"/>
    </location>
</feature>
<dbReference type="CDD" id="cd17729">
    <property type="entry name" value="BRCT_CTDP1"/>
    <property type="match status" value="1"/>
</dbReference>
<dbReference type="SMART" id="SM00369">
    <property type="entry name" value="LRR_TYP"/>
    <property type="match status" value="11"/>
</dbReference>
<evidence type="ECO:0000256" key="1">
    <source>
        <dbReference type="ARBA" id="ARBA00022614"/>
    </source>
</evidence>
<dbReference type="Gene3D" id="3.40.20.10">
    <property type="entry name" value="Severin"/>
    <property type="match status" value="6"/>
</dbReference>
<dbReference type="InterPro" id="IPR001611">
    <property type="entry name" value="Leu-rich_rpt"/>
</dbReference>
<feature type="region of interest" description="Disordered" evidence="3">
    <location>
        <begin position="1987"/>
        <end position="2094"/>
    </location>
</feature>
<dbReference type="NCBIfam" id="TIGR02250">
    <property type="entry name" value="FCP1_euk"/>
    <property type="match status" value="1"/>
</dbReference>
<dbReference type="InterPro" id="IPR007123">
    <property type="entry name" value="Gelsolin-like_dom"/>
</dbReference>
<dbReference type="InterPro" id="IPR032675">
    <property type="entry name" value="LRR_dom_sf"/>
</dbReference>
<feature type="compositionally biased region" description="Acidic residues" evidence="3">
    <location>
        <begin position="1991"/>
        <end position="2007"/>
    </location>
</feature>
<dbReference type="CDD" id="cd11292">
    <property type="entry name" value="gelsolin_S3_like"/>
    <property type="match status" value="1"/>
</dbReference>
<dbReference type="InterPro" id="IPR003591">
    <property type="entry name" value="Leu-rich_rpt_typical-subtyp"/>
</dbReference>
<dbReference type="InterPro" id="IPR036420">
    <property type="entry name" value="BRCT_dom_sf"/>
</dbReference>
<dbReference type="InterPro" id="IPR011947">
    <property type="entry name" value="FCP1_euk"/>
</dbReference>
<dbReference type="SUPFAM" id="SSF56784">
    <property type="entry name" value="HAD-like"/>
    <property type="match status" value="1"/>
</dbReference>
<dbReference type="SMART" id="SM00364">
    <property type="entry name" value="LRR_BAC"/>
    <property type="match status" value="4"/>
</dbReference>
<feature type="region of interest" description="Disordered" evidence="3">
    <location>
        <begin position="430"/>
        <end position="450"/>
    </location>
</feature>
<dbReference type="GO" id="GO:0051015">
    <property type="term" value="F:actin filament binding"/>
    <property type="evidence" value="ECO:0007669"/>
    <property type="project" value="InterPro"/>
</dbReference>
<evidence type="ECO:0000259" key="4">
    <source>
        <dbReference type="PROSITE" id="PS50172"/>
    </source>
</evidence>
<dbReference type="PANTHER" id="PTHR11977:SF51">
    <property type="entry name" value="PROTEIN FLIGHTLESS-1 HOMOLOG"/>
    <property type="match status" value="1"/>
</dbReference>
<dbReference type="InterPro" id="IPR036412">
    <property type="entry name" value="HAD-like_sf"/>
</dbReference>
<dbReference type="GO" id="GO:0004721">
    <property type="term" value="F:phosphoprotein phosphatase activity"/>
    <property type="evidence" value="ECO:0007669"/>
    <property type="project" value="InterPro"/>
</dbReference>
<sequence>MAPSVLLPYIYGLDLSKNEFGDAQQFPIPIQEMCNLRWLELNRTNINRLPEFIGHLQSLETLSLAHNDLPEVPLCLNDLTSLRSLTLRDNHVSNPQISARLFDIPDLSILDLSRNNLHAFPKDIENAKGLIVLNLSSNHIEQIPNHVFVSLFELVHLNLSDNKIDTLPAQMRRLTSLQVLILNNNPLVHAQLRQLSSMHSLETLHLSNTKRTLNNVPAILEQLPNLSDLDLSANDLPAVPDVVYKLKALKRLNLNDNQITELTAQSDGWPQLEILQICRNNLKSLPQQLMRCTKLRRLYLNSNQINLHGLPRGIFNLEQLEVFSAADNNLETIPDALCRLGSLKVLNLNKNRLLTLPEAIHFLQLKELDVGENPDFVMPPKPKECQKGSGPAFYNIDFSLANQLKLAGQVAPEQSPASTDIQQKRAARIRRLNKPEQRNPAGSGGSSETVLRGMRETAKRKHALDSGLGNNGHYNDDEEIAGRRWDEQIERPQLNYSEFVDDTAGQCAGITCWEIENFLPKQLERQLNGTFYTGDCYIVLYAMVELSGNMDWQIFFWIGKDATLDKQACAAMHAVNLRNMLGASCRTQREEQADESEEFLALFNNHLRVIDGARTETGFWVVRDVEHPIRFYRASGTQKLHVELVPASATSLDPRYVFFLDVGPKLYIWIGKKCHSMTKAKTRLFVEKVNKSERKGLSELIQINQGDETDAFWKELGGKPANYQLVNHVPDNFVPPRSILYKVDLGQEFIELPQVELEPGGALKKELLHTRNIYILDCYTELFVWIGKKSARLVRMAATRLAVELLAMIRRPEHAAITKTLEGVETQVFKSKFDAWDDVLAVDFTRTAENVSKKGADMKKILQDNEIKTNLTALFKNRPPWQSRAAAHEALEDWNIFLLQPFSMFVYENKKFVKLPDDERGQFYSHDSYLFVARYLLPSEDENMDTSELEDEIKDSDTERIVYFWQGRNANNTAWLSFNYTFKQELIDVLGDFEIVQLIQQQENQRFMAHFNRKLIIHNGKRRTAAQRAQIPIQRLTQTQMYHIRWCYSTIMTRCIQVEATSANLCSEFCYIVTVPLDSGDIIGIVYVWIGNSVHPDDALLAQEIANEMYNDSYTIQVINEGNEPENFFWVGLGDRLPYDTSADYMRYMRLFKCSNENGFFVVTEKYADFCQDDLLDDDCMLLDTGTYVFLWKGPTASIIEVKFAAKSAELYIQHLRTREPDRPRKLRLTVKNSEPIEFRKCFHAWSKHKNPPRELEKQNAYSIAQQQKQQPQAKQAPKKPHISFVQIDLPHFAKTMSKNGGNNVGKKSNVKEIKFHFQKSVQVTKVFVRENHQLTTNETIFTMIDTDHPESTKEPFLSSVLGTVTKVYIHEYDVLTYGSIILEYEECLHSITFKNLCCDCGADLNQLKDKMEMISSRNLDAEPLIDVSLTQPNAMRAATTVSMEHTVPELRITPEMAEKYSIEERDRLLRERKLELLVDLDQTLLHTTNSSNYYPYSPDVVGYQLSTQSSQRYYTKLRPGVKEFLTNLLPYYQFHIVTFGERVYAHTMANLIDPNKTFFYHRILSRNECFDPTRKTENLSALFPCGDSMVCIIDDREDVWNYAKNLVHVKPYVWFKDVGDINDGHLPSPPIPNEQLIPPISEKEFEEQLEHSEQIAEERMEMTSIALLERTTEEGQQHALHRGEKRKFDNDDDTNNGTSKNVENDESTKKLKDQDDNYPNDQTNSTTSSATADLTVVVDTDNYLRQLEIILKNIHNRFYTAYDQWTQDKTRAMPDVKQILPDIRRQVLKDVSVCFSHLMPQGYPLEKHRATILARALGATVTPDLQIDDNGRCISTHVIAGKRTTKVERAVKYNIHVVTPEWLIDCYEQWERKPEENFVLHPNYDVRKSRLFSRDTPRIAYNEFNAANDRPVSIKQKPETTSGDERTSSSTTNKPSRSSLKRPRTPELPSTSDLPSDVIDEEEQGTTRDYNFSMSVDELSDMEKEVNDFCGDDDDDDDDDDSDDENNLQTRPTKQQRTTSSTAITTAATTTTSAVDEDNDDEDEYDSDSSSSQKLRALILGKKSDVDVDEDNFGDDDMPRGWKPEKKAKKEHS</sequence>
<dbReference type="PROSITE" id="PS50969">
    <property type="entry name" value="FCP1"/>
    <property type="match status" value="1"/>
</dbReference>
<accession>A0A813TCS7</accession>
<dbReference type="InterPro" id="IPR001357">
    <property type="entry name" value="BRCT_dom"/>
</dbReference>
<dbReference type="Proteomes" id="UP000663852">
    <property type="component" value="Unassembled WGS sequence"/>
</dbReference>
<dbReference type="InterPro" id="IPR029006">
    <property type="entry name" value="ADF-H/Gelsolin-like_dom_sf"/>
</dbReference>
<dbReference type="GO" id="GO:0051014">
    <property type="term" value="P:actin filament severing"/>
    <property type="evidence" value="ECO:0007669"/>
    <property type="project" value="TreeGrafter"/>
</dbReference>
<dbReference type="SMART" id="SM00292">
    <property type="entry name" value="BRCT"/>
    <property type="match status" value="1"/>
</dbReference>
<proteinExistence type="predicted"/>
<dbReference type="Gene3D" id="3.80.10.10">
    <property type="entry name" value="Ribonuclease Inhibitor"/>
    <property type="match status" value="3"/>
</dbReference>
<dbReference type="GO" id="GO:0005546">
    <property type="term" value="F:phosphatidylinositol-4,5-bisphosphate binding"/>
    <property type="evidence" value="ECO:0007669"/>
    <property type="project" value="TreeGrafter"/>
</dbReference>
<evidence type="ECO:0000313" key="7">
    <source>
        <dbReference type="Proteomes" id="UP000663852"/>
    </source>
</evidence>
<dbReference type="InterPro" id="IPR023214">
    <property type="entry name" value="HAD_sf"/>
</dbReference>
<dbReference type="GO" id="GO:0051016">
    <property type="term" value="P:barbed-end actin filament capping"/>
    <property type="evidence" value="ECO:0007669"/>
    <property type="project" value="TreeGrafter"/>
</dbReference>
<dbReference type="GO" id="GO:0015629">
    <property type="term" value="C:actin cytoskeleton"/>
    <property type="evidence" value="ECO:0007669"/>
    <property type="project" value="TreeGrafter"/>
</dbReference>
<feature type="compositionally biased region" description="Acidic residues" evidence="3">
    <location>
        <begin position="2036"/>
        <end position="2048"/>
    </location>
</feature>
<dbReference type="CDD" id="cd07521">
    <property type="entry name" value="HAD_FCP1-like"/>
    <property type="match status" value="1"/>
</dbReference>
<dbReference type="Pfam" id="PF03031">
    <property type="entry name" value="NIF"/>
    <property type="match status" value="1"/>
</dbReference>
<comment type="caution">
    <text evidence="6">The sequence shown here is derived from an EMBL/GenBank/DDBJ whole genome shotgun (WGS) entry which is preliminary data.</text>
</comment>
<dbReference type="SMART" id="SM00262">
    <property type="entry name" value="GEL"/>
    <property type="match status" value="6"/>
</dbReference>